<sequence>MTTTAAPPTTSTRRAPLYFHVAAWAVPVLLLTEFAMIALVPVLVVLIGSFTDARVHFARWWATAVAALYAIPLAVLNLRDDPAPSLSKDMHPAFLTLIVLAAVALLVRLYWKGRR</sequence>
<keyword evidence="1" id="KW-0472">Membrane</keyword>
<comment type="caution">
    <text evidence="2">The sequence shown here is derived from an EMBL/GenBank/DDBJ whole genome shotgun (WGS) entry which is preliminary data.</text>
</comment>
<proteinExistence type="predicted"/>
<dbReference type="Proteomes" id="UP000228758">
    <property type="component" value="Unassembled WGS sequence"/>
</dbReference>
<keyword evidence="3" id="KW-1185">Reference proteome</keyword>
<evidence type="ECO:0000313" key="3">
    <source>
        <dbReference type="Proteomes" id="UP000228758"/>
    </source>
</evidence>
<dbReference type="OrthoDB" id="5122469at2"/>
<gene>
    <name evidence="2" type="ORF">CLV46_2555</name>
</gene>
<keyword evidence="1" id="KW-0812">Transmembrane</keyword>
<organism evidence="2 3">
    <name type="scientific">Diaminobutyricimonas aerilata</name>
    <dbReference type="NCBI Taxonomy" id="1162967"/>
    <lineage>
        <taxon>Bacteria</taxon>
        <taxon>Bacillati</taxon>
        <taxon>Actinomycetota</taxon>
        <taxon>Actinomycetes</taxon>
        <taxon>Micrococcales</taxon>
        <taxon>Microbacteriaceae</taxon>
        <taxon>Diaminobutyricimonas</taxon>
    </lineage>
</organism>
<keyword evidence="1" id="KW-1133">Transmembrane helix</keyword>
<feature type="transmembrane region" description="Helical" evidence="1">
    <location>
        <begin position="90"/>
        <end position="111"/>
    </location>
</feature>
<evidence type="ECO:0000256" key="1">
    <source>
        <dbReference type="SAM" id="Phobius"/>
    </source>
</evidence>
<evidence type="ECO:0000313" key="2">
    <source>
        <dbReference type="EMBL" id="PJJ72975.1"/>
    </source>
</evidence>
<dbReference type="AlphaFoldDB" id="A0A2M9CM48"/>
<reference evidence="2 3" key="1">
    <citation type="submission" date="2017-11" db="EMBL/GenBank/DDBJ databases">
        <title>Genomic Encyclopedia of Archaeal and Bacterial Type Strains, Phase II (KMG-II): From Individual Species to Whole Genera.</title>
        <authorList>
            <person name="Goeker M."/>
        </authorList>
    </citation>
    <scope>NUCLEOTIDE SEQUENCE [LARGE SCALE GENOMIC DNA]</scope>
    <source>
        <strain evidence="2 3">DSM 27393</strain>
    </source>
</reference>
<dbReference type="EMBL" id="PGFF01000001">
    <property type="protein sequence ID" value="PJJ72975.1"/>
    <property type="molecule type" value="Genomic_DNA"/>
</dbReference>
<feature type="transmembrane region" description="Helical" evidence="1">
    <location>
        <begin position="60"/>
        <end position="78"/>
    </location>
</feature>
<dbReference type="RefSeq" id="WP_100365111.1">
    <property type="nucleotide sequence ID" value="NZ_PGFF01000001.1"/>
</dbReference>
<name>A0A2M9CM48_9MICO</name>
<accession>A0A2M9CM48</accession>
<protein>
    <submittedName>
        <fullName evidence="2">Uncharacterized protein</fullName>
    </submittedName>
</protein>
<feature type="transmembrane region" description="Helical" evidence="1">
    <location>
        <begin position="21"/>
        <end position="48"/>
    </location>
</feature>